<keyword evidence="1" id="KW-0378">Hydrolase</keyword>
<keyword evidence="1" id="KW-0326">Glycosidase</keyword>
<evidence type="ECO:0000313" key="1">
    <source>
        <dbReference type="EMBL" id="EAU63040.1"/>
    </source>
</evidence>
<organism evidence="1 2">
    <name type="scientific">Stigmatella aurantiaca (strain DW4/3-1)</name>
    <dbReference type="NCBI Taxonomy" id="378806"/>
    <lineage>
        <taxon>Bacteria</taxon>
        <taxon>Pseudomonadati</taxon>
        <taxon>Myxococcota</taxon>
        <taxon>Myxococcia</taxon>
        <taxon>Myxococcales</taxon>
        <taxon>Cystobacterineae</taxon>
        <taxon>Archangiaceae</taxon>
        <taxon>Stigmatella</taxon>
    </lineage>
</organism>
<dbReference type="Gene3D" id="2.60.120.560">
    <property type="entry name" value="Exo-inulinase, domain 1"/>
    <property type="match status" value="1"/>
</dbReference>
<feature type="non-terminal residue" evidence="1">
    <location>
        <position position="1"/>
    </location>
</feature>
<accession>Q08RD3</accession>
<dbReference type="RefSeq" id="WP_002618249.1">
    <property type="nucleotide sequence ID" value="NZ_AAMD01000188.1"/>
</dbReference>
<comment type="caution">
    <text evidence="1">The sequence shown here is derived from an EMBL/GenBank/DDBJ whole genome shotgun (WGS) entry which is preliminary data.</text>
</comment>
<reference evidence="1 2" key="1">
    <citation type="submission" date="2006-04" db="EMBL/GenBank/DDBJ databases">
        <authorList>
            <person name="Nierman W.C."/>
        </authorList>
    </citation>
    <scope>NUCLEOTIDE SEQUENCE [LARGE SCALE GENOMIC DNA]</scope>
    <source>
        <strain evidence="1 2">DW4/3-1</strain>
    </source>
</reference>
<sequence length="63" mass="6533">PTPIVAGRTYHLKVVANGARIQVYLNNGTAPVIDATDTSFASGLFGLNAHDATALIQNVNVSP</sequence>
<gene>
    <name evidence="1" type="ORF">STIAU_2739</name>
</gene>
<protein>
    <submittedName>
        <fullName evidence="1">Levanase</fullName>
        <ecNumber evidence="1">3.2.1.65</ecNumber>
    </submittedName>
</protein>
<dbReference type="Proteomes" id="UP000032702">
    <property type="component" value="Unassembled WGS sequence"/>
</dbReference>
<dbReference type="AlphaFoldDB" id="Q08RD3"/>
<evidence type="ECO:0000313" key="2">
    <source>
        <dbReference type="Proteomes" id="UP000032702"/>
    </source>
</evidence>
<name>Q08RD3_STIAD</name>
<dbReference type="GO" id="GO:0031219">
    <property type="term" value="F:levanase activity"/>
    <property type="evidence" value="ECO:0007669"/>
    <property type="project" value="UniProtKB-EC"/>
</dbReference>
<dbReference type="EMBL" id="AAMD01000188">
    <property type="protein sequence ID" value="EAU63040.1"/>
    <property type="molecule type" value="Genomic_DNA"/>
</dbReference>
<proteinExistence type="predicted"/>
<dbReference type="EC" id="3.2.1.65" evidence="1"/>